<protein>
    <submittedName>
        <fullName evidence="1">Uncharacterized protein</fullName>
    </submittedName>
</protein>
<dbReference type="AlphaFoldDB" id="A0A101SXT8"/>
<sequence length="206" mass="21945">MAAATVVAAGIGGGLITPSVAGAQDYGPSTCRQGYVWRVARASDLVCVTPQTRTDTANDNALAPGRTLPNGYCKQGYVWREAWGSDDLTCVTPQTRAQARYDNSQADDRRLAVRLWITSENGTLKVSGDHFNVNGPVRLVFSGAVNRSWTITATRHAGHAGGSFGFIPGFTGPCAPGNPNSRVRAVDLTSGRSTAYVPFVYCVRFD</sequence>
<reference evidence="1 2" key="1">
    <citation type="submission" date="2015-10" db="EMBL/GenBank/DDBJ databases">
        <title>Draft genome sequence of Streptomyces griseoruber DSM 40281, type strain for the species Streptomyces griseoruber.</title>
        <authorList>
            <person name="Ruckert C."/>
            <person name="Winkler A."/>
            <person name="Kalinowski J."/>
            <person name="Kampfer P."/>
            <person name="Glaeser S."/>
        </authorList>
    </citation>
    <scope>NUCLEOTIDE SEQUENCE [LARGE SCALE GENOMIC DNA]</scope>
    <source>
        <strain evidence="1 2">DSM 40281</strain>
    </source>
</reference>
<accession>A0A101SXT8</accession>
<comment type="caution">
    <text evidence="1">The sequence shown here is derived from an EMBL/GenBank/DDBJ whole genome shotgun (WGS) entry which is preliminary data.</text>
</comment>
<organism evidence="1 2">
    <name type="scientific">Streptomyces griseoruber</name>
    <dbReference type="NCBI Taxonomy" id="1943"/>
    <lineage>
        <taxon>Bacteria</taxon>
        <taxon>Bacillati</taxon>
        <taxon>Actinomycetota</taxon>
        <taxon>Actinomycetes</taxon>
        <taxon>Kitasatosporales</taxon>
        <taxon>Streptomycetaceae</taxon>
        <taxon>Streptomyces</taxon>
    </lineage>
</organism>
<dbReference type="RefSeq" id="WP_055634490.1">
    <property type="nucleotide sequence ID" value="NZ_KQ948769.1"/>
</dbReference>
<proteinExistence type="predicted"/>
<dbReference type="Proteomes" id="UP000052982">
    <property type="component" value="Unassembled WGS sequence"/>
</dbReference>
<gene>
    <name evidence="1" type="ORF">AQJ64_20335</name>
</gene>
<dbReference type="STRING" id="1943.AQJ64_20335"/>
<name>A0A101SXT8_9ACTN</name>
<dbReference type="EMBL" id="LMWW01000033">
    <property type="protein sequence ID" value="KUN82113.1"/>
    <property type="molecule type" value="Genomic_DNA"/>
</dbReference>
<keyword evidence="2" id="KW-1185">Reference proteome</keyword>
<evidence type="ECO:0000313" key="2">
    <source>
        <dbReference type="Proteomes" id="UP000052982"/>
    </source>
</evidence>
<evidence type="ECO:0000313" key="1">
    <source>
        <dbReference type="EMBL" id="KUN82113.1"/>
    </source>
</evidence>